<organism evidence="10 11">
    <name type="scientific">Aminipila butyrica</name>
    <dbReference type="NCBI Taxonomy" id="433296"/>
    <lineage>
        <taxon>Bacteria</taxon>
        <taxon>Bacillati</taxon>
        <taxon>Bacillota</taxon>
        <taxon>Clostridia</taxon>
        <taxon>Peptostreptococcales</taxon>
        <taxon>Anaerovoracaceae</taxon>
        <taxon>Aminipila</taxon>
    </lineage>
</organism>
<dbReference type="GO" id="GO:0005737">
    <property type="term" value="C:cytoplasm"/>
    <property type="evidence" value="ECO:0007669"/>
    <property type="project" value="TreeGrafter"/>
</dbReference>
<evidence type="ECO:0000256" key="4">
    <source>
        <dbReference type="ARBA" id="ARBA00047175"/>
    </source>
</evidence>
<dbReference type="GO" id="GO:0047982">
    <property type="term" value="F:homocysteine desulfhydrase activity"/>
    <property type="evidence" value="ECO:0007669"/>
    <property type="project" value="UniProtKB-EC"/>
</dbReference>
<dbReference type="InterPro" id="IPR015421">
    <property type="entry name" value="PyrdxlP-dep_Trfase_major"/>
</dbReference>
<reference evidence="10 11" key="1">
    <citation type="submission" date="2020-02" db="EMBL/GenBank/DDBJ databases">
        <authorList>
            <person name="Kim Y.B."/>
            <person name="Roh S.W."/>
        </authorList>
    </citation>
    <scope>NUCLEOTIDE SEQUENCE [LARGE SCALE GENOMIC DNA]</scope>
    <source>
        <strain evidence="10 11">DSM 103574</strain>
    </source>
</reference>
<dbReference type="PANTHER" id="PTHR11808">
    <property type="entry name" value="TRANS-SULFURATION ENZYME FAMILY MEMBER"/>
    <property type="match status" value="1"/>
</dbReference>
<comment type="catalytic activity">
    <reaction evidence="6">
        <text>L-homocysteine + H2O = 2-oxobutanoate + hydrogen sulfide + NH4(+) + H(+)</text>
        <dbReference type="Rhea" id="RHEA:14501"/>
        <dbReference type="ChEBI" id="CHEBI:15377"/>
        <dbReference type="ChEBI" id="CHEBI:15378"/>
        <dbReference type="ChEBI" id="CHEBI:16763"/>
        <dbReference type="ChEBI" id="CHEBI:28938"/>
        <dbReference type="ChEBI" id="CHEBI:29919"/>
        <dbReference type="ChEBI" id="CHEBI:58199"/>
        <dbReference type="EC" id="4.4.1.2"/>
    </reaction>
    <physiologicalReaction direction="left-to-right" evidence="6">
        <dbReference type="Rhea" id="RHEA:14502"/>
    </physiologicalReaction>
</comment>
<dbReference type="InterPro" id="IPR015424">
    <property type="entry name" value="PyrdxlP-dep_Trfase"/>
</dbReference>
<proteinExistence type="inferred from homology"/>
<feature type="modified residue" description="N6-(pyridoxal phosphate)lysine" evidence="8">
    <location>
        <position position="213"/>
    </location>
</feature>
<dbReference type="Gene3D" id="3.90.1150.10">
    <property type="entry name" value="Aspartate Aminotransferase, domain 1"/>
    <property type="match status" value="1"/>
</dbReference>
<dbReference type="InterPro" id="IPR015422">
    <property type="entry name" value="PyrdxlP-dep_Trfase_small"/>
</dbReference>
<dbReference type="GO" id="GO:0030170">
    <property type="term" value="F:pyridoxal phosphate binding"/>
    <property type="evidence" value="ECO:0007669"/>
    <property type="project" value="InterPro"/>
</dbReference>
<dbReference type="EC" id="4.4.1.2" evidence="4"/>
<evidence type="ECO:0000256" key="8">
    <source>
        <dbReference type="PIRSR" id="PIRSR001434-2"/>
    </source>
</evidence>
<protein>
    <recommendedName>
        <fullName evidence="4">homocysteine desulfhydrase</fullName>
        <ecNumber evidence="4">4.4.1.2</ecNumber>
    </recommendedName>
    <alternativeName>
        <fullName evidence="5">Homocysteine desulfhydrase</fullName>
    </alternativeName>
</protein>
<keyword evidence="10" id="KW-0808">Transferase</keyword>
<comment type="cofactor">
    <cofactor evidence="1 9">
        <name>pyridoxal 5'-phosphate</name>
        <dbReference type="ChEBI" id="CHEBI:597326"/>
    </cofactor>
</comment>
<dbReference type="PIRSF" id="PIRSF001434">
    <property type="entry name" value="CGS"/>
    <property type="match status" value="1"/>
</dbReference>
<keyword evidence="11" id="KW-1185">Reference proteome</keyword>
<comment type="catalytic activity">
    <reaction evidence="7">
        <text>L-methionine + H2O = methanethiol + 2-oxobutanoate + NH4(+)</text>
        <dbReference type="Rhea" id="RHEA:23800"/>
        <dbReference type="ChEBI" id="CHEBI:15377"/>
        <dbReference type="ChEBI" id="CHEBI:16007"/>
        <dbReference type="ChEBI" id="CHEBI:16763"/>
        <dbReference type="ChEBI" id="CHEBI:28938"/>
        <dbReference type="ChEBI" id="CHEBI:57844"/>
        <dbReference type="EC" id="4.4.1.11"/>
    </reaction>
    <physiologicalReaction direction="left-to-right" evidence="7">
        <dbReference type="Rhea" id="RHEA:23801"/>
    </physiologicalReaction>
</comment>
<keyword evidence="3 8" id="KW-0663">Pyridoxal phosphate</keyword>
<dbReference type="Gene3D" id="3.40.640.10">
    <property type="entry name" value="Type I PLP-dependent aspartate aminotransferase-like (Major domain)"/>
    <property type="match status" value="1"/>
</dbReference>
<name>A0A858BVC6_9FIRM</name>
<evidence type="ECO:0000256" key="9">
    <source>
        <dbReference type="RuleBase" id="RU362118"/>
    </source>
</evidence>
<dbReference type="Proteomes" id="UP000466848">
    <property type="component" value="Chromosome"/>
</dbReference>
<dbReference type="GO" id="GO:0008483">
    <property type="term" value="F:transaminase activity"/>
    <property type="evidence" value="ECO:0007669"/>
    <property type="project" value="UniProtKB-KW"/>
</dbReference>
<evidence type="ECO:0000313" key="10">
    <source>
        <dbReference type="EMBL" id="QIB68870.1"/>
    </source>
</evidence>
<dbReference type="FunFam" id="3.40.640.10:FF:000046">
    <property type="entry name" value="Cystathionine gamma-lyase"/>
    <property type="match status" value="1"/>
</dbReference>
<dbReference type="CDD" id="cd00614">
    <property type="entry name" value="CGS_like"/>
    <property type="match status" value="1"/>
</dbReference>
<evidence type="ECO:0000256" key="2">
    <source>
        <dbReference type="ARBA" id="ARBA00009077"/>
    </source>
</evidence>
<dbReference type="GO" id="GO:0018826">
    <property type="term" value="F:methionine gamma-lyase activity"/>
    <property type="evidence" value="ECO:0007669"/>
    <property type="project" value="UniProtKB-EC"/>
</dbReference>
<dbReference type="EMBL" id="CP048649">
    <property type="protein sequence ID" value="QIB68870.1"/>
    <property type="molecule type" value="Genomic_DNA"/>
</dbReference>
<evidence type="ECO:0000256" key="3">
    <source>
        <dbReference type="ARBA" id="ARBA00022898"/>
    </source>
</evidence>
<dbReference type="PANTHER" id="PTHR11808:SF80">
    <property type="entry name" value="CYSTATHIONINE GAMMA-LYASE"/>
    <property type="match status" value="1"/>
</dbReference>
<comment type="similarity">
    <text evidence="2 9">Belongs to the trans-sulfuration enzymes family.</text>
</comment>
<dbReference type="InterPro" id="IPR000277">
    <property type="entry name" value="Cys/Met-Metab_PyrdxlP-dep_enz"/>
</dbReference>
<dbReference type="Pfam" id="PF01053">
    <property type="entry name" value="Cys_Met_Meta_PP"/>
    <property type="match status" value="1"/>
</dbReference>
<evidence type="ECO:0000256" key="6">
    <source>
        <dbReference type="ARBA" id="ARBA00048780"/>
    </source>
</evidence>
<sequence length="397" mass="43271">MSKHTYGNNLGFQTRAVHTGNDVDQETGAIRRPITMANSYELPYDPSDMNWSSAGEKPLYTRNGGANQNYLQERLQSLENGEDCVVLASGVAALSGLFFALLKSGDHIIFSNITYIAVYRLLHELLPEKYGIETTIVDTSDIQQVQAAIRPNTKLIHIETPGNPTTQISDIAAIAQLAHQNGVLLSVDNTFASPYNQRPLELGADLTVESLTKYINGHGDAMGGAVIGSRDLISRIRADSMVNLGGAISPFNAWLIMRGSSTLPLRMREHNNNALAVAHYLEGEAGVRFVAYPGLESHKGHKVAKNQMPGGFGGVLSFGLQADHDTHNRFVAALKIITSAVSLGHDESLIVFLGENDERQYLYPEEFHGGFFRLSVGIEDAEDLIQDLRQALAQVGL</sequence>
<keyword evidence="10" id="KW-0032">Aminotransferase</keyword>
<dbReference type="InterPro" id="IPR054542">
    <property type="entry name" value="Cys_met_metab_PP"/>
</dbReference>
<accession>A0A858BVC6</accession>
<dbReference type="KEGG" id="abut:Ami103574_05840"/>
<gene>
    <name evidence="10" type="ORF">Ami103574_05840</name>
</gene>
<dbReference type="SUPFAM" id="SSF53383">
    <property type="entry name" value="PLP-dependent transferases"/>
    <property type="match status" value="1"/>
</dbReference>
<evidence type="ECO:0000256" key="7">
    <source>
        <dbReference type="ARBA" id="ARBA00052699"/>
    </source>
</evidence>
<evidence type="ECO:0000256" key="5">
    <source>
        <dbReference type="ARBA" id="ARBA00047199"/>
    </source>
</evidence>
<dbReference type="GO" id="GO:0019346">
    <property type="term" value="P:transsulfuration"/>
    <property type="evidence" value="ECO:0007669"/>
    <property type="project" value="InterPro"/>
</dbReference>
<dbReference type="PROSITE" id="PS00868">
    <property type="entry name" value="CYS_MET_METAB_PP"/>
    <property type="match status" value="1"/>
</dbReference>
<evidence type="ECO:0000313" key="11">
    <source>
        <dbReference type="Proteomes" id="UP000466848"/>
    </source>
</evidence>
<dbReference type="RefSeq" id="WP_163065733.1">
    <property type="nucleotide sequence ID" value="NZ_CP048649.1"/>
</dbReference>
<evidence type="ECO:0000256" key="1">
    <source>
        <dbReference type="ARBA" id="ARBA00001933"/>
    </source>
</evidence>
<dbReference type="AlphaFoldDB" id="A0A858BVC6"/>